<evidence type="ECO:0000313" key="6">
    <source>
        <dbReference type="EMBL" id="KUP93012.1"/>
    </source>
</evidence>
<dbReference type="InterPro" id="IPR041382">
    <property type="entry name" value="SH3_16"/>
</dbReference>
<dbReference type="Pfam" id="PF00877">
    <property type="entry name" value="NLPC_P60"/>
    <property type="match status" value="1"/>
</dbReference>
<accession>A0A132BY88</accession>
<keyword evidence="2" id="KW-0645">Protease</keyword>
<dbReference type="InterPro" id="IPR000064">
    <property type="entry name" value="NLP_P60_dom"/>
</dbReference>
<name>A0A132BY88_9RHOB</name>
<proteinExistence type="inferred from homology"/>
<evidence type="ECO:0000256" key="4">
    <source>
        <dbReference type="ARBA" id="ARBA00022807"/>
    </source>
</evidence>
<evidence type="ECO:0000259" key="5">
    <source>
        <dbReference type="PROSITE" id="PS51935"/>
    </source>
</evidence>
<evidence type="ECO:0000256" key="1">
    <source>
        <dbReference type="ARBA" id="ARBA00007074"/>
    </source>
</evidence>
<dbReference type="InterPro" id="IPR038765">
    <property type="entry name" value="Papain-like_cys_pep_sf"/>
</dbReference>
<protein>
    <submittedName>
        <fullName evidence="6">Gamma-D-glutamyl-L-lysine endopeptidase</fullName>
        <ecNumber evidence="6">3.4.-.-</ecNumber>
    </submittedName>
</protein>
<evidence type="ECO:0000256" key="3">
    <source>
        <dbReference type="ARBA" id="ARBA00022801"/>
    </source>
</evidence>
<dbReference type="Gene3D" id="3.90.1720.10">
    <property type="entry name" value="endopeptidase domain like (from Nostoc punctiforme)"/>
    <property type="match status" value="1"/>
</dbReference>
<dbReference type="GO" id="GO:0008234">
    <property type="term" value="F:cysteine-type peptidase activity"/>
    <property type="evidence" value="ECO:0007669"/>
    <property type="project" value="UniProtKB-KW"/>
</dbReference>
<dbReference type="RefSeq" id="WP_068243026.1">
    <property type="nucleotide sequence ID" value="NZ_LPUY01000063.1"/>
</dbReference>
<keyword evidence="4" id="KW-0788">Thiol protease</keyword>
<dbReference type="PATRIC" id="fig|1768241.3.peg.2247"/>
<dbReference type="EMBL" id="LPUY01000063">
    <property type="protein sequence ID" value="KUP93012.1"/>
    <property type="molecule type" value="Genomic_DNA"/>
</dbReference>
<dbReference type="Gene3D" id="2.30.30.40">
    <property type="entry name" value="SH3 Domains"/>
    <property type="match status" value="1"/>
</dbReference>
<dbReference type="OrthoDB" id="9813368at2"/>
<dbReference type="InterPro" id="IPR051202">
    <property type="entry name" value="Peptidase_C40"/>
</dbReference>
<comment type="caution">
    <text evidence="6">The sequence shown here is derived from an EMBL/GenBank/DDBJ whole genome shotgun (WGS) entry which is preliminary data.</text>
</comment>
<keyword evidence="3 6" id="KW-0378">Hydrolase</keyword>
<reference evidence="6 7" key="1">
    <citation type="submission" date="2015-12" db="EMBL/GenBank/DDBJ databases">
        <title>Genome sequence of the marine Rhodobacteraceae strain O3.65, Candidatus Tritonibacter horizontis.</title>
        <authorList>
            <person name="Poehlein A."/>
            <person name="Giebel H.A."/>
            <person name="Voget S."/>
            <person name="Brinkhoff T."/>
        </authorList>
    </citation>
    <scope>NUCLEOTIDE SEQUENCE [LARGE SCALE GENOMIC DNA]</scope>
    <source>
        <strain evidence="6 7">O3.65</strain>
    </source>
</reference>
<evidence type="ECO:0000313" key="7">
    <source>
        <dbReference type="Proteomes" id="UP000068382"/>
    </source>
</evidence>
<comment type="similarity">
    <text evidence="1">Belongs to the peptidase C40 family.</text>
</comment>
<evidence type="ECO:0000256" key="2">
    <source>
        <dbReference type="ARBA" id="ARBA00022670"/>
    </source>
</evidence>
<keyword evidence="7" id="KW-1185">Reference proteome</keyword>
<dbReference type="AlphaFoldDB" id="A0A132BY88"/>
<organism evidence="6 7">
    <name type="scientific">Tritonibacter horizontis</name>
    <dbReference type="NCBI Taxonomy" id="1768241"/>
    <lineage>
        <taxon>Bacteria</taxon>
        <taxon>Pseudomonadati</taxon>
        <taxon>Pseudomonadota</taxon>
        <taxon>Alphaproteobacteria</taxon>
        <taxon>Rhodobacterales</taxon>
        <taxon>Paracoccaceae</taxon>
        <taxon>Tritonibacter</taxon>
    </lineage>
</organism>
<dbReference type="PROSITE" id="PS51935">
    <property type="entry name" value="NLPC_P60"/>
    <property type="match status" value="1"/>
</dbReference>
<gene>
    <name evidence="6" type="primary">ykfC</name>
    <name evidence="6" type="ORF">TRIHO_21350</name>
</gene>
<dbReference type="PANTHER" id="PTHR47053:SF1">
    <property type="entry name" value="MUREIN DD-ENDOPEPTIDASE MEPH-RELATED"/>
    <property type="match status" value="1"/>
</dbReference>
<dbReference type="EC" id="3.4.-.-" evidence="6"/>
<sequence>MTLARIHRPVVDLCRAPDGARDRQLLMGASVEVLERRTGWCHLRSTRDGYTGWVAADALSPPLDMTHWVHAPASHAYRAPDFKAPELLSLSLGSQVALRARDGRFAETDQGFVPLVHLSPRTELASDPVGVAEALIGTPYLWGGNSRFGIDCSGLVQLACHACGIDCPGDSGPQEADLGHRLPAGTAYERGDLLFWKGHVAWVRDPLTLLHANVHSMSVALEPLAAAIIRIETQGDGPVTAHKRLG</sequence>
<dbReference type="GO" id="GO:0006508">
    <property type="term" value="P:proteolysis"/>
    <property type="evidence" value="ECO:0007669"/>
    <property type="project" value="UniProtKB-KW"/>
</dbReference>
<dbReference type="Proteomes" id="UP000068382">
    <property type="component" value="Unassembled WGS sequence"/>
</dbReference>
<dbReference type="PANTHER" id="PTHR47053">
    <property type="entry name" value="MUREIN DD-ENDOPEPTIDASE MEPH-RELATED"/>
    <property type="match status" value="1"/>
</dbReference>
<feature type="domain" description="NlpC/P60" evidence="5">
    <location>
        <begin position="122"/>
        <end position="246"/>
    </location>
</feature>
<dbReference type="Pfam" id="PF18348">
    <property type="entry name" value="SH3_16"/>
    <property type="match status" value="1"/>
</dbReference>
<dbReference type="SUPFAM" id="SSF54001">
    <property type="entry name" value="Cysteine proteinases"/>
    <property type="match status" value="1"/>
</dbReference>